<dbReference type="InterPro" id="IPR005996">
    <property type="entry name" value="Ribosomal_uL30_bac-type"/>
</dbReference>
<evidence type="ECO:0000259" key="5">
    <source>
        <dbReference type="Pfam" id="PF00327"/>
    </source>
</evidence>
<evidence type="ECO:0000256" key="1">
    <source>
        <dbReference type="ARBA" id="ARBA00007594"/>
    </source>
</evidence>
<protein>
    <recommendedName>
        <fullName evidence="4">Large ribosomal subunit protein uL30m</fullName>
    </recommendedName>
</protein>
<name>A0A9P5JXB8_9AGAM</name>
<dbReference type="GO" id="GO:0015934">
    <property type="term" value="C:large ribosomal subunit"/>
    <property type="evidence" value="ECO:0007669"/>
    <property type="project" value="InterPro"/>
</dbReference>
<gene>
    <name evidence="6" type="ORF">DFH94DRAFT_607904</name>
</gene>
<feature type="non-terminal residue" evidence="6">
    <location>
        <position position="1"/>
    </location>
</feature>
<keyword evidence="3" id="KW-0687">Ribonucleoprotein</keyword>
<evidence type="ECO:0000256" key="4">
    <source>
        <dbReference type="ARBA" id="ARBA00035281"/>
    </source>
</evidence>
<dbReference type="PROSITE" id="PS00634">
    <property type="entry name" value="RIBOSOMAL_L30"/>
    <property type="match status" value="1"/>
</dbReference>
<keyword evidence="2" id="KW-0689">Ribosomal protein</keyword>
<dbReference type="Proteomes" id="UP000759537">
    <property type="component" value="Unassembled WGS sequence"/>
</dbReference>
<dbReference type="GO" id="GO:0005739">
    <property type="term" value="C:mitochondrion"/>
    <property type="evidence" value="ECO:0007669"/>
    <property type="project" value="TreeGrafter"/>
</dbReference>
<comment type="caution">
    <text evidence="6">The sequence shown here is derived from an EMBL/GenBank/DDBJ whole genome shotgun (WGS) entry which is preliminary data.</text>
</comment>
<evidence type="ECO:0000313" key="6">
    <source>
        <dbReference type="EMBL" id="KAF8468512.1"/>
    </source>
</evidence>
<reference evidence="6" key="2">
    <citation type="journal article" date="2020" name="Nat. Commun.">
        <title>Large-scale genome sequencing of mycorrhizal fungi provides insights into the early evolution of symbiotic traits.</title>
        <authorList>
            <person name="Miyauchi S."/>
            <person name="Kiss E."/>
            <person name="Kuo A."/>
            <person name="Drula E."/>
            <person name="Kohler A."/>
            <person name="Sanchez-Garcia M."/>
            <person name="Morin E."/>
            <person name="Andreopoulos B."/>
            <person name="Barry K.W."/>
            <person name="Bonito G."/>
            <person name="Buee M."/>
            <person name="Carver A."/>
            <person name="Chen C."/>
            <person name="Cichocki N."/>
            <person name="Clum A."/>
            <person name="Culley D."/>
            <person name="Crous P.W."/>
            <person name="Fauchery L."/>
            <person name="Girlanda M."/>
            <person name="Hayes R.D."/>
            <person name="Keri Z."/>
            <person name="LaButti K."/>
            <person name="Lipzen A."/>
            <person name="Lombard V."/>
            <person name="Magnuson J."/>
            <person name="Maillard F."/>
            <person name="Murat C."/>
            <person name="Nolan M."/>
            <person name="Ohm R.A."/>
            <person name="Pangilinan J."/>
            <person name="Pereira M.F."/>
            <person name="Perotto S."/>
            <person name="Peter M."/>
            <person name="Pfister S."/>
            <person name="Riley R."/>
            <person name="Sitrit Y."/>
            <person name="Stielow J.B."/>
            <person name="Szollosi G."/>
            <person name="Zifcakova L."/>
            <person name="Stursova M."/>
            <person name="Spatafora J.W."/>
            <person name="Tedersoo L."/>
            <person name="Vaario L.M."/>
            <person name="Yamada A."/>
            <person name="Yan M."/>
            <person name="Wang P."/>
            <person name="Xu J."/>
            <person name="Bruns T."/>
            <person name="Baldrian P."/>
            <person name="Vilgalys R."/>
            <person name="Dunand C."/>
            <person name="Henrissat B."/>
            <person name="Grigoriev I.V."/>
            <person name="Hibbett D."/>
            <person name="Nagy L.G."/>
            <person name="Martin F.M."/>
        </authorList>
    </citation>
    <scope>NUCLEOTIDE SEQUENCE</scope>
    <source>
        <strain evidence="6">Prilba</strain>
    </source>
</reference>
<dbReference type="GO" id="GO:0003735">
    <property type="term" value="F:structural constituent of ribosome"/>
    <property type="evidence" value="ECO:0007669"/>
    <property type="project" value="InterPro"/>
</dbReference>
<dbReference type="OrthoDB" id="509901at2759"/>
<dbReference type="AlphaFoldDB" id="A0A9P5JXB8"/>
<feature type="domain" description="Large ribosomal subunit protein uL30-like ferredoxin-like fold" evidence="5">
    <location>
        <begin position="3"/>
        <end position="53"/>
    </location>
</feature>
<comment type="similarity">
    <text evidence="1">Belongs to the universal ribosomal protein uL30 family.</text>
</comment>
<evidence type="ECO:0000313" key="7">
    <source>
        <dbReference type="Proteomes" id="UP000759537"/>
    </source>
</evidence>
<dbReference type="Pfam" id="PF00327">
    <property type="entry name" value="Ribosomal_L30"/>
    <property type="match status" value="1"/>
</dbReference>
<sequence length="84" mass="9175">THFRITLRRSAISLGSRIQGTLAALGLRRRMQTVYHPHTQEAAGMILAVKELVEVQNVPASAVRTAGQQRAERKAPRGFVVVGS</sequence>
<proteinExistence type="inferred from homology"/>
<accession>A0A9P5JXB8</accession>
<dbReference type="InterPro" id="IPR018038">
    <property type="entry name" value="Ribosomal_uL30_CS"/>
</dbReference>
<organism evidence="6 7">
    <name type="scientific">Russula ochroleuca</name>
    <dbReference type="NCBI Taxonomy" id="152965"/>
    <lineage>
        <taxon>Eukaryota</taxon>
        <taxon>Fungi</taxon>
        <taxon>Dikarya</taxon>
        <taxon>Basidiomycota</taxon>
        <taxon>Agaricomycotina</taxon>
        <taxon>Agaricomycetes</taxon>
        <taxon>Russulales</taxon>
        <taxon>Russulaceae</taxon>
        <taxon>Russula</taxon>
    </lineage>
</organism>
<reference evidence="6" key="1">
    <citation type="submission" date="2019-10" db="EMBL/GenBank/DDBJ databases">
        <authorList>
            <consortium name="DOE Joint Genome Institute"/>
            <person name="Kuo A."/>
            <person name="Miyauchi S."/>
            <person name="Kiss E."/>
            <person name="Drula E."/>
            <person name="Kohler A."/>
            <person name="Sanchez-Garcia M."/>
            <person name="Andreopoulos B."/>
            <person name="Barry K.W."/>
            <person name="Bonito G."/>
            <person name="Buee M."/>
            <person name="Carver A."/>
            <person name="Chen C."/>
            <person name="Cichocki N."/>
            <person name="Clum A."/>
            <person name="Culley D."/>
            <person name="Crous P.W."/>
            <person name="Fauchery L."/>
            <person name="Girlanda M."/>
            <person name="Hayes R."/>
            <person name="Keri Z."/>
            <person name="LaButti K."/>
            <person name="Lipzen A."/>
            <person name="Lombard V."/>
            <person name="Magnuson J."/>
            <person name="Maillard F."/>
            <person name="Morin E."/>
            <person name="Murat C."/>
            <person name="Nolan M."/>
            <person name="Ohm R."/>
            <person name="Pangilinan J."/>
            <person name="Pereira M."/>
            <person name="Perotto S."/>
            <person name="Peter M."/>
            <person name="Riley R."/>
            <person name="Sitrit Y."/>
            <person name="Stielow B."/>
            <person name="Szollosi G."/>
            <person name="Zifcakova L."/>
            <person name="Stursova M."/>
            <person name="Spatafora J.W."/>
            <person name="Tedersoo L."/>
            <person name="Vaario L.-M."/>
            <person name="Yamada A."/>
            <person name="Yan M."/>
            <person name="Wang P."/>
            <person name="Xu J."/>
            <person name="Bruns T."/>
            <person name="Baldrian P."/>
            <person name="Vilgalys R."/>
            <person name="Henrissat B."/>
            <person name="Grigoriev I.V."/>
            <person name="Hibbett D."/>
            <person name="Nagy L.G."/>
            <person name="Martin F.M."/>
        </authorList>
    </citation>
    <scope>NUCLEOTIDE SEQUENCE</scope>
    <source>
        <strain evidence="6">Prilba</strain>
    </source>
</reference>
<dbReference type="PANTHER" id="PTHR15892">
    <property type="entry name" value="MITOCHONDRIAL RIBOSOMAL PROTEIN L30"/>
    <property type="match status" value="1"/>
</dbReference>
<dbReference type="InterPro" id="IPR036919">
    <property type="entry name" value="Ribo_uL30_ferredoxin-like_sf"/>
</dbReference>
<evidence type="ECO:0000256" key="3">
    <source>
        <dbReference type="ARBA" id="ARBA00023274"/>
    </source>
</evidence>
<dbReference type="SUPFAM" id="SSF55129">
    <property type="entry name" value="Ribosomal protein L30p/L7e"/>
    <property type="match status" value="1"/>
</dbReference>
<keyword evidence="7" id="KW-1185">Reference proteome</keyword>
<dbReference type="GO" id="GO:0006412">
    <property type="term" value="P:translation"/>
    <property type="evidence" value="ECO:0007669"/>
    <property type="project" value="InterPro"/>
</dbReference>
<dbReference type="InterPro" id="IPR016082">
    <property type="entry name" value="Ribosomal_uL30_ferredoxin-like"/>
</dbReference>
<dbReference type="CDD" id="cd01658">
    <property type="entry name" value="Ribosomal_L30"/>
    <property type="match status" value="1"/>
</dbReference>
<dbReference type="Gene3D" id="3.30.1390.20">
    <property type="entry name" value="Ribosomal protein L30, ferredoxin-like fold domain"/>
    <property type="match status" value="1"/>
</dbReference>
<evidence type="ECO:0000256" key="2">
    <source>
        <dbReference type="ARBA" id="ARBA00022980"/>
    </source>
</evidence>
<dbReference type="EMBL" id="WHVB01000032">
    <property type="protein sequence ID" value="KAF8468512.1"/>
    <property type="molecule type" value="Genomic_DNA"/>
</dbReference>
<feature type="non-terminal residue" evidence="6">
    <location>
        <position position="84"/>
    </location>
</feature>
<dbReference type="PANTHER" id="PTHR15892:SF2">
    <property type="entry name" value="LARGE RIBOSOMAL SUBUNIT PROTEIN UL30M"/>
    <property type="match status" value="1"/>
</dbReference>